<reference evidence="1" key="1">
    <citation type="submission" date="2020-02" db="EMBL/GenBank/DDBJ databases">
        <authorList>
            <person name="Meier V. D."/>
        </authorList>
    </citation>
    <scope>NUCLEOTIDE SEQUENCE</scope>
    <source>
        <strain evidence="1">AVDCRST_MAG41</strain>
    </source>
</reference>
<dbReference type="AlphaFoldDB" id="A0A6J4J1S8"/>
<protein>
    <submittedName>
        <fullName evidence="1">FIG019327: membrane domain</fullName>
    </submittedName>
</protein>
<dbReference type="EMBL" id="CADCTP010000253">
    <property type="protein sequence ID" value="CAA9268141.1"/>
    <property type="molecule type" value="Genomic_DNA"/>
</dbReference>
<sequence>MEVILAAVAVTVVLLAWVSWTASRVDRLRDRTAHARSSLDAQLVRRAAALQALASQSGAALGPQGEQRLLLLAAASLDADASTREAVENDLSRALRDLPPGADPALLDDLADAARRVALARRFYNDAVRDTVSLRRGRVPRLFRLGGRQPLPAFFEIDDTVPVVARPAPR</sequence>
<evidence type="ECO:0000313" key="1">
    <source>
        <dbReference type="EMBL" id="CAA9268141.1"/>
    </source>
</evidence>
<proteinExistence type="predicted"/>
<dbReference type="SUPFAM" id="SSF140478">
    <property type="entry name" value="LemA-like"/>
    <property type="match status" value="1"/>
</dbReference>
<organism evidence="1">
    <name type="scientific">uncultured Mycobacteriales bacterium</name>
    <dbReference type="NCBI Taxonomy" id="581187"/>
    <lineage>
        <taxon>Bacteria</taxon>
        <taxon>Bacillati</taxon>
        <taxon>Actinomycetota</taxon>
        <taxon>Actinomycetes</taxon>
        <taxon>Mycobacteriales</taxon>
        <taxon>environmental samples</taxon>
    </lineage>
</organism>
<gene>
    <name evidence="1" type="ORF">AVDCRST_MAG41-2746</name>
</gene>
<dbReference type="InterPro" id="IPR023353">
    <property type="entry name" value="LemA-like_dom_sf"/>
</dbReference>
<name>A0A6J4J1S8_9ACTN</name>
<accession>A0A6J4J1S8</accession>